<dbReference type="HOGENOM" id="CLU_3215382_0_0_7"/>
<evidence type="ECO:0000313" key="1">
    <source>
        <dbReference type="EMBL" id="EEB34993.1"/>
    </source>
</evidence>
<comment type="caution">
    <text evidence="1">The sequence shown here is derived from an EMBL/GenBank/DDBJ whole genome shotgun (WGS) entry which is preliminary data.</text>
</comment>
<gene>
    <name evidence="1" type="ORF">DESPIG_00071</name>
</gene>
<evidence type="ECO:0000313" key="2">
    <source>
        <dbReference type="Proteomes" id="UP000003676"/>
    </source>
</evidence>
<accession>B6WPV6</accession>
<organism evidence="1 2">
    <name type="scientific">Desulfovibrio piger ATCC 29098</name>
    <dbReference type="NCBI Taxonomy" id="411464"/>
    <lineage>
        <taxon>Bacteria</taxon>
        <taxon>Pseudomonadati</taxon>
        <taxon>Thermodesulfobacteriota</taxon>
        <taxon>Desulfovibrionia</taxon>
        <taxon>Desulfovibrionales</taxon>
        <taxon>Desulfovibrionaceae</taxon>
        <taxon>Desulfovibrio</taxon>
    </lineage>
</organism>
<reference evidence="1 2" key="1">
    <citation type="submission" date="2008-10" db="EMBL/GenBank/DDBJ databases">
        <title>Draft genome sequence of Desulvovibrio piger (ATCC 29098).</title>
        <authorList>
            <person name="Sudarsanam P."/>
            <person name="Ley R."/>
            <person name="Guruge J."/>
            <person name="Turnbaugh P.J."/>
            <person name="Mahowald M."/>
            <person name="Liep D."/>
            <person name="Gordon J."/>
        </authorList>
    </citation>
    <scope>NUCLEOTIDE SEQUENCE [LARGE SCALE GENOMIC DNA]</scope>
    <source>
        <strain evidence="1 2">ATCC 29098</strain>
    </source>
</reference>
<reference evidence="1 2" key="2">
    <citation type="submission" date="2008-10" db="EMBL/GenBank/DDBJ databases">
        <authorList>
            <person name="Fulton L."/>
            <person name="Clifton S."/>
            <person name="Fulton B."/>
            <person name="Xu J."/>
            <person name="Minx P."/>
            <person name="Pepin K.H."/>
            <person name="Johnson M."/>
            <person name="Bhonagiri V."/>
            <person name="Nash W.E."/>
            <person name="Mardis E.R."/>
            <person name="Wilson R.K."/>
        </authorList>
    </citation>
    <scope>NUCLEOTIDE SEQUENCE [LARGE SCALE GENOMIC DNA]</scope>
    <source>
        <strain evidence="1 2">ATCC 29098</strain>
    </source>
</reference>
<dbReference type="Proteomes" id="UP000003676">
    <property type="component" value="Unassembled WGS sequence"/>
</dbReference>
<sequence length="44" mass="4740">MLPSRAKMPYSAGGPEVVRAAGMSEIVRRAGVLRGDHDQYLPLS</sequence>
<proteinExistence type="predicted"/>
<dbReference type="EMBL" id="ABXU01000002">
    <property type="protein sequence ID" value="EEB34993.1"/>
    <property type="molecule type" value="Genomic_DNA"/>
</dbReference>
<name>B6WPV6_9BACT</name>
<protein>
    <submittedName>
        <fullName evidence="1">Uncharacterized protein</fullName>
    </submittedName>
</protein>
<dbReference type="AlphaFoldDB" id="B6WPV6"/>